<dbReference type="Pfam" id="PF10276">
    <property type="entry name" value="zf-CHCC"/>
    <property type="match status" value="1"/>
</dbReference>
<gene>
    <name evidence="2" type="ORF">MNBD_GAMMA25-31</name>
</gene>
<protein>
    <recommendedName>
        <fullName evidence="1">Zinc finger CHCC-type domain-containing protein</fullName>
    </recommendedName>
</protein>
<dbReference type="AlphaFoldDB" id="A0A3B1C026"/>
<evidence type="ECO:0000259" key="1">
    <source>
        <dbReference type="Pfam" id="PF10276"/>
    </source>
</evidence>
<feature type="domain" description="Zinc finger CHCC-type" evidence="1">
    <location>
        <begin position="44"/>
        <end position="66"/>
    </location>
</feature>
<dbReference type="EMBL" id="UOFY01000047">
    <property type="protein sequence ID" value="VAX10247.1"/>
    <property type="molecule type" value="Genomic_DNA"/>
</dbReference>
<organism evidence="2">
    <name type="scientific">hydrothermal vent metagenome</name>
    <dbReference type="NCBI Taxonomy" id="652676"/>
    <lineage>
        <taxon>unclassified sequences</taxon>
        <taxon>metagenomes</taxon>
        <taxon>ecological metagenomes</taxon>
    </lineage>
</organism>
<proteinExistence type="predicted"/>
<dbReference type="Gene3D" id="2.60.260.40">
    <property type="entry name" value="q5lls5 like domains"/>
    <property type="match status" value="1"/>
</dbReference>
<sequence>MSNQIDSSAGKKTLQANAVSRYEITTTDLPLHCPMDNMSQWDSHPRVFLPIENTGESRCPYCGARYILKDKIGEAP</sequence>
<dbReference type="InterPro" id="IPR019401">
    <property type="entry name" value="Znf_CHCC"/>
</dbReference>
<reference evidence="2" key="1">
    <citation type="submission" date="2018-06" db="EMBL/GenBank/DDBJ databases">
        <authorList>
            <person name="Zhirakovskaya E."/>
        </authorList>
    </citation>
    <scope>NUCLEOTIDE SEQUENCE</scope>
</reference>
<accession>A0A3B1C026</accession>
<evidence type="ECO:0000313" key="2">
    <source>
        <dbReference type="EMBL" id="VAX10247.1"/>
    </source>
</evidence>
<name>A0A3B1C026_9ZZZZ</name>